<accession>A0A9X4NHH6</accession>
<keyword evidence="1" id="KW-1133">Transmembrane helix</keyword>
<dbReference type="AlphaFoldDB" id="A0A9X4NHH6"/>
<name>A0A9X4NHH6_9LACT</name>
<reference evidence="2" key="1">
    <citation type="submission" date="2022-10" db="EMBL/GenBank/DDBJ databases">
        <authorList>
            <person name="Turner M.S."/>
            <person name="Huang W."/>
        </authorList>
    </citation>
    <scope>NUCLEOTIDE SEQUENCE</scope>
    <source>
        <strain evidence="2">3</strain>
    </source>
</reference>
<reference evidence="2" key="2">
    <citation type="journal article" date="2023" name="Food Microbiol.">
        <title>Evaluation of the fermentation potential of lactic acid bacteria isolated from herbs, fruits and vegetables as starter cultures in nut-based milk alternatives.</title>
        <authorList>
            <person name="Huang W."/>
            <person name="Dong A."/>
            <person name="Pham H.T."/>
            <person name="Zhou C."/>
            <person name="Huo Z."/>
            <person name="Watjen A.P."/>
            <person name="Prakash S."/>
            <person name="Bang-Berthelsen C.H."/>
            <person name="Turner M.S."/>
        </authorList>
    </citation>
    <scope>NUCLEOTIDE SEQUENCE</scope>
    <source>
        <strain evidence="2">3</strain>
    </source>
</reference>
<gene>
    <name evidence="2" type="ORF">OGZ51_06695</name>
</gene>
<evidence type="ECO:0000313" key="3">
    <source>
        <dbReference type="Proteomes" id="UP001152614"/>
    </source>
</evidence>
<sequence length="138" mass="16115">MKKYIVFIFILGLFSFFLPFFPATNNHFENTQLLGFQYVVKYGLRLYFVVLIVLLVNYFTINEQYVRYKKVIPLLITIAIFGAYGGLAFSQFLIGGIQRGLMVLGDYSFGYFISFALFLIFNVLVYVNAYKKESKIWI</sequence>
<keyword evidence="1" id="KW-0472">Membrane</keyword>
<feature type="transmembrane region" description="Helical" evidence="1">
    <location>
        <begin position="5"/>
        <end position="22"/>
    </location>
</feature>
<feature type="transmembrane region" description="Helical" evidence="1">
    <location>
        <begin position="42"/>
        <end position="59"/>
    </location>
</feature>
<comment type="caution">
    <text evidence="2">The sequence shown here is derived from an EMBL/GenBank/DDBJ whole genome shotgun (WGS) entry which is preliminary data.</text>
</comment>
<protein>
    <submittedName>
        <fullName evidence="2">Uncharacterized protein</fullName>
    </submittedName>
</protein>
<keyword evidence="1" id="KW-0812">Transmembrane</keyword>
<evidence type="ECO:0000256" key="1">
    <source>
        <dbReference type="SAM" id="Phobius"/>
    </source>
</evidence>
<feature type="transmembrane region" description="Helical" evidence="1">
    <location>
        <begin position="71"/>
        <end position="97"/>
    </location>
</feature>
<organism evidence="2 3">
    <name type="scientific">Lactococcus lactis</name>
    <dbReference type="NCBI Taxonomy" id="1358"/>
    <lineage>
        <taxon>Bacteria</taxon>
        <taxon>Bacillati</taxon>
        <taxon>Bacillota</taxon>
        <taxon>Bacilli</taxon>
        <taxon>Lactobacillales</taxon>
        <taxon>Streptococcaceae</taxon>
        <taxon>Lactococcus</taxon>
    </lineage>
</organism>
<dbReference type="Proteomes" id="UP001152614">
    <property type="component" value="Unassembled WGS sequence"/>
</dbReference>
<evidence type="ECO:0000313" key="2">
    <source>
        <dbReference type="EMBL" id="MDG4983834.1"/>
    </source>
</evidence>
<proteinExistence type="predicted"/>
<dbReference type="RefSeq" id="WP_058206503.1">
    <property type="nucleotide sequence ID" value="NZ_JAOWLW010000005.1"/>
</dbReference>
<dbReference type="EMBL" id="JAOWLY010000005">
    <property type="protein sequence ID" value="MDG4983834.1"/>
    <property type="molecule type" value="Genomic_DNA"/>
</dbReference>
<feature type="transmembrane region" description="Helical" evidence="1">
    <location>
        <begin position="109"/>
        <end position="129"/>
    </location>
</feature>